<organism evidence="1 2">
    <name type="scientific">Solimonas marina</name>
    <dbReference type="NCBI Taxonomy" id="2714601"/>
    <lineage>
        <taxon>Bacteria</taxon>
        <taxon>Pseudomonadati</taxon>
        <taxon>Pseudomonadota</taxon>
        <taxon>Gammaproteobacteria</taxon>
        <taxon>Nevskiales</taxon>
        <taxon>Nevskiaceae</taxon>
        <taxon>Solimonas</taxon>
    </lineage>
</organism>
<evidence type="ECO:0000313" key="1">
    <source>
        <dbReference type="EMBL" id="NKF24108.1"/>
    </source>
</evidence>
<dbReference type="Proteomes" id="UP000653472">
    <property type="component" value="Unassembled WGS sequence"/>
</dbReference>
<reference evidence="1" key="1">
    <citation type="submission" date="2020-03" db="EMBL/GenBank/DDBJ databases">
        <title>Solimonas marina sp. nov., isolated from deep seawater of the Pacific Ocean.</title>
        <authorList>
            <person name="Liu X."/>
            <person name="Lai Q."/>
            <person name="Sun F."/>
            <person name="Gai Y."/>
            <person name="Li G."/>
            <person name="Shao Z."/>
        </authorList>
    </citation>
    <scope>NUCLEOTIDE SEQUENCE</scope>
    <source>
        <strain evidence="1">C16B3</strain>
    </source>
</reference>
<proteinExistence type="predicted"/>
<dbReference type="EMBL" id="JAAVXB010000012">
    <property type="protein sequence ID" value="NKF24108.1"/>
    <property type="molecule type" value="Genomic_DNA"/>
</dbReference>
<sequence length="124" mass="13479">MDVMKSGSLESFARSVVDNVVSAIALQDLCAVHSVGMLALLDQLAGHIARGYSTDVWSFADADAAMNHLWAFLCSQKDFEIPSYFYSVYEAFDAGEYCHSGGAQDVSPEERYTKPLIEAILGSS</sequence>
<evidence type="ECO:0000313" key="2">
    <source>
        <dbReference type="Proteomes" id="UP000653472"/>
    </source>
</evidence>
<protein>
    <submittedName>
        <fullName evidence="1">Uncharacterized protein</fullName>
    </submittedName>
</protein>
<keyword evidence="2" id="KW-1185">Reference proteome</keyword>
<comment type="caution">
    <text evidence="1">The sequence shown here is derived from an EMBL/GenBank/DDBJ whole genome shotgun (WGS) entry which is preliminary data.</text>
</comment>
<gene>
    <name evidence="1" type="ORF">G7Y82_17485</name>
</gene>
<name>A0A969WDQ5_9GAMM</name>
<dbReference type="AlphaFoldDB" id="A0A969WDQ5"/>
<accession>A0A969WDQ5</accession>
<dbReference type="RefSeq" id="WP_168149438.1">
    <property type="nucleotide sequence ID" value="NZ_JAAVXB010000012.1"/>
</dbReference>